<name>A0A2H3CQE6_ARMGA</name>
<dbReference type="OrthoDB" id="2831558at2759"/>
<dbReference type="SUPFAM" id="SSF56112">
    <property type="entry name" value="Protein kinase-like (PK-like)"/>
    <property type="match status" value="1"/>
</dbReference>
<comment type="subcellular location">
    <subcellularLocation>
        <location evidence="1">Mitochondrion</location>
    </subcellularLocation>
</comment>
<dbReference type="Proteomes" id="UP000217790">
    <property type="component" value="Unassembled WGS sequence"/>
</dbReference>
<keyword evidence="4" id="KW-0809">Transit peptide</keyword>
<organism evidence="7 8">
    <name type="scientific">Armillaria gallica</name>
    <name type="common">Bulbous honey fungus</name>
    <name type="synonym">Armillaria bulbosa</name>
    <dbReference type="NCBI Taxonomy" id="47427"/>
    <lineage>
        <taxon>Eukaryota</taxon>
        <taxon>Fungi</taxon>
        <taxon>Dikarya</taxon>
        <taxon>Basidiomycota</taxon>
        <taxon>Agaricomycotina</taxon>
        <taxon>Agaricomycetes</taxon>
        <taxon>Agaricomycetidae</taxon>
        <taxon>Agaricales</taxon>
        <taxon>Marasmiineae</taxon>
        <taxon>Physalacriaceae</taxon>
        <taxon>Armillaria</taxon>
    </lineage>
</organism>
<proteinExistence type="inferred from homology"/>
<dbReference type="OMA" id="AICTSME"/>
<comment type="similarity">
    <text evidence="2">Belongs to the AIM9 family.</text>
</comment>
<evidence type="ECO:0000256" key="6">
    <source>
        <dbReference type="ARBA" id="ARBA00031849"/>
    </source>
</evidence>
<protein>
    <recommendedName>
        <fullName evidence="3">Altered inheritance of mitochondria protein 9, mitochondrial</fullName>
    </recommendedName>
    <alternativeName>
        <fullName evidence="6">Found in mitochondrial proteome protein 29</fullName>
    </alternativeName>
</protein>
<dbReference type="EMBL" id="KZ293691">
    <property type="protein sequence ID" value="PBK85289.1"/>
    <property type="molecule type" value="Genomic_DNA"/>
</dbReference>
<evidence type="ECO:0000313" key="7">
    <source>
        <dbReference type="EMBL" id="PBK85289.1"/>
    </source>
</evidence>
<evidence type="ECO:0000256" key="3">
    <source>
        <dbReference type="ARBA" id="ARBA00016197"/>
    </source>
</evidence>
<dbReference type="InterPro" id="IPR051035">
    <property type="entry name" value="Mito_inheritance_9"/>
</dbReference>
<dbReference type="GO" id="GO:0005739">
    <property type="term" value="C:mitochondrion"/>
    <property type="evidence" value="ECO:0007669"/>
    <property type="project" value="UniProtKB-SubCell"/>
</dbReference>
<keyword evidence="8" id="KW-1185">Reference proteome</keyword>
<reference evidence="8" key="1">
    <citation type="journal article" date="2017" name="Nat. Ecol. Evol.">
        <title>Genome expansion and lineage-specific genetic innovations in the forest pathogenic fungi Armillaria.</title>
        <authorList>
            <person name="Sipos G."/>
            <person name="Prasanna A.N."/>
            <person name="Walter M.C."/>
            <person name="O'Connor E."/>
            <person name="Balint B."/>
            <person name="Krizsan K."/>
            <person name="Kiss B."/>
            <person name="Hess J."/>
            <person name="Varga T."/>
            <person name="Slot J."/>
            <person name="Riley R."/>
            <person name="Boka B."/>
            <person name="Rigling D."/>
            <person name="Barry K."/>
            <person name="Lee J."/>
            <person name="Mihaltcheva S."/>
            <person name="LaButti K."/>
            <person name="Lipzen A."/>
            <person name="Waldron R."/>
            <person name="Moloney N.M."/>
            <person name="Sperisen C."/>
            <person name="Kredics L."/>
            <person name="Vagvoelgyi C."/>
            <person name="Patrignani A."/>
            <person name="Fitzpatrick D."/>
            <person name="Nagy I."/>
            <person name="Doyle S."/>
            <person name="Anderson J.B."/>
            <person name="Grigoriev I.V."/>
            <person name="Gueldener U."/>
            <person name="Muensterkoetter M."/>
            <person name="Nagy L.G."/>
        </authorList>
    </citation>
    <scope>NUCLEOTIDE SEQUENCE [LARGE SCALE GENOMIC DNA]</scope>
    <source>
        <strain evidence="8">Ar21-2</strain>
    </source>
</reference>
<evidence type="ECO:0000256" key="1">
    <source>
        <dbReference type="ARBA" id="ARBA00004173"/>
    </source>
</evidence>
<evidence type="ECO:0000256" key="4">
    <source>
        <dbReference type="ARBA" id="ARBA00022946"/>
    </source>
</evidence>
<dbReference type="STRING" id="47427.A0A2H3CQE6"/>
<evidence type="ECO:0000256" key="5">
    <source>
        <dbReference type="ARBA" id="ARBA00023128"/>
    </source>
</evidence>
<sequence>MLLIRVSERTCRHVKFDVDALRHISSSAIGAQNCVRFESFAQGAYNKRFLLGFDNGTEAIPRTPSPLVGDTHMRTASEVATMEYVREVFGEPTPRVLA</sequence>
<dbReference type="InterPro" id="IPR011009">
    <property type="entry name" value="Kinase-like_dom_sf"/>
</dbReference>
<dbReference type="AlphaFoldDB" id="A0A2H3CQE6"/>
<dbReference type="PANTHER" id="PTHR36091">
    <property type="entry name" value="ALTERED INHERITANCE OF MITOCHONDRIA PROTEIN 9, MITOCHONDRIAL"/>
    <property type="match status" value="1"/>
</dbReference>
<dbReference type="PANTHER" id="PTHR36091:SF1">
    <property type="entry name" value="ALTERED INHERITANCE OF MITOCHONDRIA PROTEIN 9, MITOCHONDRIAL"/>
    <property type="match status" value="1"/>
</dbReference>
<keyword evidence="5" id="KW-0496">Mitochondrion</keyword>
<dbReference type="InParanoid" id="A0A2H3CQE6"/>
<accession>A0A2H3CQE6</accession>
<gene>
    <name evidence="7" type="ORF">ARMGADRAFT_942023</name>
</gene>
<evidence type="ECO:0000256" key="2">
    <source>
        <dbReference type="ARBA" id="ARBA00005543"/>
    </source>
</evidence>
<evidence type="ECO:0000313" key="8">
    <source>
        <dbReference type="Proteomes" id="UP000217790"/>
    </source>
</evidence>